<evidence type="ECO:0000256" key="1">
    <source>
        <dbReference type="ARBA" id="ARBA00000956"/>
    </source>
</evidence>
<dbReference type="GO" id="GO:0005978">
    <property type="term" value="P:glycogen biosynthetic process"/>
    <property type="evidence" value="ECO:0007669"/>
    <property type="project" value="InterPro"/>
</dbReference>
<dbReference type="EC" id="2.7.7.27" evidence="5"/>
<dbReference type="InterPro" id="IPR029044">
    <property type="entry name" value="Nucleotide-diphossugar_trans"/>
</dbReference>
<gene>
    <name evidence="15" type="ORF">QN277_000609</name>
</gene>
<comment type="function">
    <text evidence="2">This protein plays a role in synthesis of starch. It catalyzes the synthesis of the activated glycosyl donor, ADP-glucose from Glc-1-P and ATP.</text>
</comment>
<evidence type="ECO:0000259" key="14">
    <source>
        <dbReference type="Pfam" id="PF00483"/>
    </source>
</evidence>
<dbReference type="Gene3D" id="3.90.550.10">
    <property type="entry name" value="Spore Coat Polysaccharide Biosynthesis Protein SpsA, Chain A"/>
    <property type="match status" value="1"/>
</dbReference>
<feature type="domain" description="Nucleotidyl transferase" evidence="14">
    <location>
        <begin position="1"/>
        <end position="56"/>
    </location>
</feature>
<comment type="similarity">
    <text evidence="4">Belongs to the bacterial/plant glucose-1-phosphate adenylyltransferase family.</text>
</comment>
<dbReference type="GO" id="GO:0019252">
    <property type="term" value="P:starch biosynthetic process"/>
    <property type="evidence" value="ECO:0007669"/>
    <property type="project" value="UniProtKB-KW"/>
</dbReference>
<name>A0AAE1THB5_9FABA</name>
<dbReference type="Proteomes" id="UP001293593">
    <property type="component" value="Unassembled WGS sequence"/>
</dbReference>
<dbReference type="PANTHER" id="PTHR43523">
    <property type="entry name" value="GLUCOSE-1-PHOSPHATE ADENYLYLTRANSFERASE-RELATED"/>
    <property type="match status" value="1"/>
</dbReference>
<protein>
    <recommendedName>
        <fullName evidence="5">glucose-1-phosphate adenylyltransferase</fullName>
        <ecNumber evidence="5">2.7.7.27</ecNumber>
    </recommendedName>
    <alternativeName>
        <fullName evidence="13">ADP-glucose pyrophosphorylase</fullName>
    </alternativeName>
    <alternativeName>
        <fullName evidence="12">ADP-glucose synthase</fullName>
    </alternativeName>
    <alternativeName>
        <fullName evidence="11">Alpha-D-glucose-1-phosphate adenyl transferase</fullName>
    </alternativeName>
</protein>
<dbReference type="PANTHER" id="PTHR43523:SF12">
    <property type="entry name" value="GLUCOSE-1-PHOSPHATE ADENYLYLTRANSFERASE LARGE SUBUNIT 1, CHLOROPLASTIC-RELATED"/>
    <property type="match status" value="1"/>
</dbReference>
<dbReference type="Pfam" id="PF00483">
    <property type="entry name" value="NTP_transferase"/>
    <property type="match status" value="1"/>
</dbReference>
<evidence type="ECO:0000256" key="12">
    <source>
        <dbReference type="ARBA" id="ARBA00030817"/>
    </source>
</evidence>
<evidence type="ECO:0000313" key="15">
    <source>
        <dbReference type="EMBL" id="KAK4283684.1"/>
    </source>
</evidence>
<evidence type="ECO:0000256" key="2">
    <source>
        <dbReference type="ARBA" id="ARBA00002231"/>
    </source>
</evidence>
<evidence type="ECO:0000256" key="7">
    <source>
        <dbReference type="ARBA" id="ARBA00022679"/>
    </source>
</evidence>
<comment type="caution">
    <text evidence="15">The sequence shown here is derived from an EMBL/GenBank/DDBJ whole genome shotgun (WGS) entry which is preliminary data.</text>
</comment>
<accession>A0AAE1THB5</accession>
<keyword evidence="16" id="KW-1185">Reference proteome</keyword>
<organism evidence="15 16">
    <name type="scientific">Acacia crassicarpa</name>
    <name type="common">northern wattle</name>
    <dbReference type="NCBI Taxonomy" id="499986"/>
    <lineage>
        <taxon>Eukaryota</taxon>
        <taxon>Viridiplantae</taxon>
        <taxon>Streptophyta</taxon>
        <taxon>Embryophyta</taxon>
        <taxon>Tracheophyta</taxon>
        <taxon>Spermatophyta</taxon>
        <taxon>Magnoliopsida</taxon>
        <taxon>eudicotyledons</taxon>
        <taxon>Gunneridae</taxon>
        <taxon>Pentapetalae</taxon>
        <taxon>rosids</taxon>
        <taxon>fabids</taxon>
        <taxon>Fabales</taxon>
        <taxon>Fabaceae</taxon>
        <taxon>Caesalpinioideae</taxon>
        <taxon>mimosoid clade</taxon>
        <taxon>Acacieae</taxon>
        <taxon>Acacia</taxon>
    </lineage>
</organism>
<dbReference type="SUPFAM" id="SSF53448">
    <property type="entry name" value="Nucleotide-diphospho-sugar transferases"/>
    <property type="match status" value="1"/>
</dbReference>
<reference evidence="15" key="1">
    <citation type="submission" date="2023-10" db="EMBL/GenBank/DDBJ databases">
        <title>Chromosome-level genome of the transformable northern wattle, Acacia crassicarpa.</title>
        <authorList>
            <person name="Massaro I."/>
            <person name="Sinha N.R."/>
            <person name="Poethig S."/>
            <person name="Leichty A.R."/>
        </authorList>
    </citation>
    <scope>NUCLEOTIDE SEQUENCE</scope>
    <source>
        <strain evidence="15">Acra3RX</strain>
        <tissue evidence="15">Leaf</tissue>
    </source>
</reference>
<sequence length="70" mass="7857">MDYMDFVKSHRQSNADITLSRLPMDDSRASDFGLMKIDNNGRIISLSEKPKGKDVKAMQVDTTVLGPITR</sequence>
<keyword evidence="8" id="KW-0548">Nucleotidyltransferase</keyword>
<comment type="pathway">
    <text evidence="3">Glycan biosynthesis; starch biosynthesis.</text>
</comment>
<evidence type="ECO:0000256" key="9">
    <source>
        <dbReference type="ARBA" id="ARBA00022741"/>
    </source>
</evidence>
<keyword evidence="6" id="KW-0021">Allosteric enzyme</keyword>
<evidence type="ECO:0000313" key="16">
    <source>
        <dbReference type="Proteomes" id="UP001293593"/>
    </source>
</evidence>
<evidence type="ECO:0000256" key="11">
    <source>
        <dbReference type="ARBA" id="ARBA00030645"/>
    </source>
</evidence>
<evidence type="ECO:0000256" key="13">
    <source>
        <dbReference type="ARBA" id="ARBA00032494"/>
    </source>
</evidence>
<evidence type="ECO:0000256" key="5">
    <source>
        <dbReference type="ARBA" id="ARBA00012460"/>
    </source>
</evidence>
<comment type="catalytic activity">
    <reaction evidence="1">
        <text>alpha-D-glucose 1-phosphate + ATP + H(+) = ADP-alpha-D-glucose + diphosphate</text>
        <dbReference type="Rhea" id="RHEA:12120"/>
        <dbReference type="ChEBI" id="CHEBI:15378"/>
        <dbReference type="ChEBI" id="CHEBI:30616"/>
        <dbReference type="ChEBI" id="CHEBI:33019"/>
        <dbReference type="ChEBI" id="CHEBI:57498"/>
        <dbReference type="ChEBI" id="CHEBI:58601"/>
        <dbReference type="EC" id="2.7.7.27"/>
    </reaction>
</comment>
<evidence type="ECO:0000256" key="10">
    <source>
        <dbReference type="ARBA" id="ARBA00022922"/>
    </source>
</evidence>
<dbReference type="GO" id="GO:0008878">
    <property type="term" value="F:glucose-1-phosphate adenylyltransferase activity"/>
    <property type="evidence" value="ECO:0007669"/>
    <property type="project" value="UniProtKB-EC"/>
</dbReference>
<evidence type="ECO:0000256" key="4">
    <source>
        <dbReference type="ARBA" id="ARBA00010443"/>
    </source>
</evidence>
<dbReference type="EMBL" id="JAWXYG010000001">
    <property type="protein sequence ID" value="KAK4283684.1"/>
    <property type="molecule type" value="Genomic_DNA"/>
</dbReference>
<dbReference type="InterPro" id="IPR005835">
    <property type="entry name" value="NTP_transferase_dom"/>
</dbReference>
<evidence type="ECO:0000256" key="6">
    <source>
        <dbReference type="ARBA" id="ARBA00022533"/>
    </source>
</evidence>
<proteinExistence type="inferred from homology"/>
<dbReference type="AlphaFoldDB" id="A0AAE1THB5"/>
<dbReference type="InterPro" id="IPR011831">
    <property type="entry name" value="ADP-Glc_PPase"/>
</dbReference>
<dbReference type="GO" id="GO:0000166">
    <property type="term" value="F:nucleotide binding"/>
    <property type="evidence" value="ECO:0007669"/>
    <property type="project" value="UniProtKB-KW"/>
</dbReference>
<keyword evidence="10" id="KW-0750">Starch biosynthesis</keyword>
<keyword evidence="9" id="KW-0547">Nucleotide-binding</keyword>
<evidence type="ECO:0000256" key="3">
    <source>
        <dbReference type="ARBA" id="ARBA00004727"/>
    </source>
</evidence>
<evidence type="ECO:0000256" key="8">
    <source>
        <dbReference type="ARBA" id="ARBA00022695"/>
    </source>
</evidence>
<keyword evidence="7" id="KW-0808">Transferase</keyword>